<evidence type="ECO:0000256" key="7">
    <source>
        <dbReference type="SAM" id="MobiDB-lite"/>
    </source>
</evidence>
<feature type="region of interest" description="Disordered" evidence="7">
    <location>
        <begin position="642"/>
        <end position="664"/>
    </location>
</feature>
<dbReference type="GO" id="GO:0000462">
    <property type="term" value="P:maturation of SSU-rRNA from tricistronic rRNA transcript (SSU-rRNA, 5.8S rRNA, LSU-rRNA)"/>
    <property type="evidence" value="ECO:0007669"/>
    <property type="project" value="TreeGrafter"/>
</dbReference>
<evidence type="ECO:0000256" key="3">
    <source>
        <dbReference type="ARBA" id="ARBA00022574"/>
    </source>
</evidence>
<keyword evidence="4" id="KW-0677">Repeat</keyword>
<proteinExistence type="inferred from homology"/>
<dbReference type="SMART" id="SM00320">
    <property type="entry name" value="WD40"/>
    <property type="match status" value="12"/>
</dbReference>
<evidence type="ECO:0000256" key="4">
    <source>
        <dbReference type="ARBA" id="ARBA00022737"/>
    </source>
</evidence>
<dbReference type="InterPro" id="IPR001680">
    <property type="entry name" value="WD40_rpt"/>
</dbReference>
<dbReference type="PANTHER" id="PTHR19858">
    <property type="entry name" value="WD40 REPEAT PROTEIN"/>
    <property type="match status" value="1"/>
</dbReference>
<feature type="repeat" description="WD" evidence="6">
    <location>
        <begin position="466"/>
        <end position="499"/>
    </location>
</feature>
<dbReference type="InterPro" id="IPR007148">
    <property type="entry name" value="SSU_processome_Utp12"/>
</dbReference>
<gene>
    <name evidence="9" type="ORF">AYI70_g11678</name>
</gene>
<dbReference type="InterPro" id="IPR036322">
    <property type="entry name" value="WD40_repeat_dom_sf"/>
</dbReference>
<protein>
    <submittedName>
        <fullName evidence="9">Periodic tryptophan protein 2-like protein</fullName>
    </submittedName>
</protein>
<keyword evidence="3 6" id="KW-0853">WD repeat</keyword>
<dbReference type="AlphaFoldDB" id="A0A1R1X0U4"/>
<evidence type="ECO:0000313" key="10">
    <source>
        <dbReference type="Proteomes" id="UP000187283"/>
    </source>
</evidence>
<feature type="repeat" description="WD" evidence="6">
    <location>
        <begin position="380"/>
        <end position="421"/>
    </location>
</feature>
<dbReference type="PANTHER" id="PTHR19858:SF0">
    <property type="entry name" value="PERIODIC TRYPTOPHAN PROTEIN 2 HOMOLOG"/>
    <property type="match status" value="1"/>
</dbReference>
<dbReference type="PRINTS" id="PR00320">
    <property type="entry name" value="GPROTEINBRPT"/>
</dbReference>
<dbReference type="GO" id="GO:0000028">
    <property type="term" value="P:ribosomal small subunit assembly"/>
    <property type="evidence" value="ECO:0007669"/>
    <property type="project" value="TreeGrafter"/>
</dbReference>
<feature type="repeat" description="WD" evidence="6">
    <location>
        <begin position="508"/>
        <end position="549"/>
    </location>
</feature>
<dbReference type="SUPFAM" id="SSF50978">
    <property type="entry name" value="WD40 repeat-like"/>
    <property type="match status" value="1"/>
</dbReference>
<feature type="repeat" description="WD" evidence="6">
    <location>
        <begin position="140"/>
        <end position="172"/>
    </location>
</feature>
<dbReference type="Pfam" id="PF04003">
    <property type="entry name" value="Utp12"/>
    <property type="match status" value="1"/>
</dbReference>
<dbReference type="Pfam" id="PF00400">
    <property type="entry name" value="WD40"/>
    <property type="match status" value="5"/>
</dbReference>
<dbReference type="PROSITE" id="PS50082">
    <property type="entry name" value="WD_REPEATS_2"/>
    <property type="match status" value="5"/>
</dbReference>
<evidence type="ECO:0000256" key="6">
    <source>
        <dbReference type="PROSITE-ProRule" id="PRU00221"/>
    </source>
</evidence>
<dbReference type="InterPro" id="IPR019775">
    <property type="entry name" value="WD40_repeat_CS"/>
</dbReference>
<sequence length="856" mass="95675">MKLDFKFSNLCGSVYKKGNLVFTPDGNSVLSPVGNRVSLFDLVNNKAETFPFEARKNIVFLALSPNSQLLLTIDEDGRALLVNFKRRVVIHHFNFKGQARVAEFSPDGSYIAVGVGKLAELWKTPKTNREFAPFVLHRKYAGHFDDITHISWSRDSKFFLTSSKDMSAKLFSTDPIEGFTPTTFTGHKQAIVGSWFGSDLKTIYTLSKDGAVAVRKFNIQSTGEEIEFGNFPKNPDTLELIKTRWSTSNHHYFNQNGTKVKCAYFNHKTQLLLAGFSNGVFGLWQMPDFSELQTLSISQNKLTSAAINFSGEWIALASSKLGQLLVWEWQSESYVLKQQGHIYDMSCVSYSADGHYLATGGDDGKVKIWTASNGFCFVTFSNHSAAITACQFTKKNQVVVTASLDGTVRAFDLVRYRNFRTFLAPIPVQFSCLAVDPSGDIVVAGCQDSFDIYVWSMQTGKLLDVLSGHDGPVVSLDLRPDGIQLASASWDKSVRLWDLFDRSKNVEKLTHSYEVLAVTYKPDSKQLCTSTLDGQIHFWNIANASQVGSIEGRRDIAGGRRQEDVRTAENSAFGKSFNSLCYSADGSVVLGSGNSLYVCLYDVETNVLLKKFKISSNFSYDGMHEKLNSKFMTDAGPIQSFDSDNDASDFEDRNDSSLPGVKTGDLSKRNKMQVIRARGVRFNPSGQQFAAATNLGLVIFSLDNNNMSFDPFDLEVDINPETISEMVNNHEFLRALVSSIKLGERSTINSVYQSIPTEEIQLIVKQIPPKYLIRLLEFICVVFERNNQVELDLTWISSILINHGKYFTTNSINTRPILRQVRKLVSQMRTSLGKLCDDNSYEILRLLNSASIPTLD</sequence>
<accession>A0A1R1X0U4</accession>
<evidence type="ECO:0000313" key="9">
    <source>
        <dbReference type="EMBL" id="OMJ08234.1"/>
    </source>
</evidence>
<evidence type="ECO:0000256" key="5">
    <source>
        <dbReference type="ARBA" id="ARBA00023242"/>
    </source>
</evidence>
<dbReference type="InterPro" id="IPR015943">
    <property type="entry name" value="WD40/YVTN_repeat-like_dom_sf"/>
</dbReference>
<comment type="similarity">
    <text evidence="2">Belongs to the WD repeat PWP2 family.</text>
</comment>
<evidence type="ECO:0000256" key="2">
    <source>
        <dbReference type="ARBA" id="ARBA00010226"/>
    </source>
</evidence>
<keyword evidence="5" id="KW-0539">Nucleus</keyword>
<evidence type="ECO:0000259" key="8">
    <source>
        <dbReference type="Pfam" id="PF04003"/>
    </source>
</evidence>
<reference evidence="9 10" key="1">
    <citation type="submission" date="2017-01" db="EMBL/GenBank/DDBJ databases">
        <authorList>
            <person name="Mah S.A."/>
            <person name="Swanson W.J."/>
            <person name="Moy G.W."/>
            <person name="Vacquier V.D."/>
        </authorList>
    </citation>
    <scope>NUCLEOTIDE SEQUENCE [LARGE SCALE GENOMIC DNA]</scope>
    <source>
        <strain evidence="9 10">GSMNP</strain>
    </source>
</reference>
<feature type="domain" description="Small-subunit processome Utp12" evidence="8">
    <location>
        <begin position="744"/>
        <end position="843"/>
    </location>
</feature>
<dbReference type="STRING" id="133412.A0A1R1X0U4"/>
<dbReference type="Proteomes" id="UP000187283">
    <property type="component" value="Unassembled WGS sequence"/>
</dbReference>
<dbReference type="InterPro" id="IPR020472">
    <property type="entry name" value="WD40_PAC1"/>
</dbReference>
<dbReference type="EMBL" id="LSSN01005849">
    <property type="protein sequence ID" value="OMJ08234.1"/>
    <property type="molecule type" value="Genomic_DNA"/>
</dbReference>
<dbReference type="OrthoDB" id="3142434at2759"/>
<dbReference type="SUPFAM" id="SSF50998">
    <property type="entry name" value="Quinoprotein alcohol dehydrogenase-like"/>
    <property type="match status" value="1"/>
</dbReference>
<dbReference type="InterPro" id="IPR011047">
    <property type="entry name" value="Quinoprotein_ADH-like_sf"/>
</dbReference>
<comment type="subcellular location">
    <subcellularLocation>
        <location evidence="1">Nucleus</location>
        <location evidence="1">Nucleolus</location>
    </subcellularLocation>
</comment>
<dbReference type="CDD" id="cd00200">
    <property type="entry name" value="WD40"/>
    <property type="match status" value="1"/>
</dbReference>
<evidence type="ECO:0000256" key="1">
    <source>
        <dbReference type="ARBA" id="ARBA00004604"/>
    </source>
</evidence>
<dbReference type="PROSITE" id="PS00678">
    <property type="entry name" value="WD_REPEATS_1"/>
    <property type="match status" value="2"/>
</dbReference>
<dbReference type="Gene3D" id="2.130.10.10">
    <property type="entry name" value="YVTN repeat-like/Quinoprotein amine dehydrogenase"/>
    <property type="match status" value="3"/>
</dbReference>
<name>A0A1R1X0U4_9FUNG</name>
<comment type="caution">
    <text evidence="9">The sequence shown here is derived from an EMBL/GenBank/DDBJ whole genome shotgun (WGS) entry which is preliminary data.</text>
</comment>
<keyword evidence="10" id="KW-1185">Reference proteome</keyword>
<dbReference type="GO" id="GO:0034388">
    <property type="term" value="C:Pwp2p-containing subcomplex of 90S preribosome"/>
    <property type="evidence" value="ECO:0007669"/>
    <property type="project" value="TreeGrafter"/>
</dbReference>
<dbReference type="GO" id="GO:0032040">
    <property type="term" value="C:small-subunit processome"/>
    <property type="evidence" value="ECO:0007669"/>
    <property type="project" value="TreeGrafter"/>
</dbReference>
<feature type="repeat" description="WD" evidence="6">
    <location>
        <begin position="338"/>
        <end position="379"/>
    </location>
</feature>
<organism evidence="9 10">
    <name type="scientific">Smittium culicis</name>
    <dbReference type="NCBI Taxonomy" id="133412"/>
    <lineage>
        <taxon>Eukaryota</taxon>
        <taxon>Fungi</taxon>
        <taxon>Fungi incertae sedis</taxon>
        <taxon>Zoopagomycota</taxon>
        <taxon>Kickxellomycotina</taxon>
        <taxon>Harpellomycetes</taxon>
        <taxon>Harpellales</taxon>
        <taxon>Legeriomycetaceae</taxon>
        <taxon>Smittium</taxon>
    </lineage>
</organism>
<dbReference type="PROSITE" id="PS50294">
    <property type="entry name" value="WD_REPEATS_REGION"/>
    <property type="match status" value="4"/>
</dbReference>
<dbReference type="InterPro" id="IPR027145">
    <property type="entry name" value="PWP2"/>
</dbReference>